<feature type="region of interest" description="Disordered" evidence="1">
    <location>
        <begin position="1"/>
        <end position="46"/>
    </location>
</feature>
<dbReference type="SMART" id="SM00357">
    <property type="entry name" value="CSP"/>
    <property type="match status" value="1"/>
</dbReference>
<feature type="compositionally biased region" description="Basic and acidic residues" evidence="1">
    <location>
        <begin position="274"/>
        <end position="288"/>
    </location>
</feature>
<feature type="compositionally biased region" description="Polar residues" evidence="1">
    <location>
        <begin position="220"/>
        <end position="234"/>
    </location>
</feature>
<dbReference type="Gene3D" id="2.40.50.140">
    <property type="entry name" value="Nucleic acid-binding proteins"/>
    <property type="match status" value="1"/>
</dbReference>
<evidence type="ECO:0000259" key="2">
    <source>
        <dbReference type="PROSITE" id="PS51857"/>
    </source>
</evidence>
<feature type="compositionally biased region" description="Basic and acidic residues" evidence="1">
    <location>
        <begin position="237"/>
        <end position="252"/>
    </location>
</feature>
<feature type="compositionally biased region" description="Polar residues" evidence="1">
    <location>
        <begin position="1"/>
        <end position="11"/>
    </location>
</feature>
<dbReference type="HOGENOM" id="CLU_063071_1_0_1"/>
<dbReference type="SUPFAM" id="SSF50249">
    <property type="entry name" value="Nucleic acid-binding proteins"/>
    <property type="match status" value="1"/>
</dbReference>
<reference evidence="3" key="2">
    <citation type="submission" date="2025-08" db="UniProtKB">
        <authorList>
            <consortium name="Ensembl"/>
        </authorList>
    </citation>
    <scope>IDENTIFICATION</scope>
</reference>
<dbReference type="AlphaFoldDB" id="H0XNG3"/>
<dbReference type="STRING" id="30611.ENSOGAP00000017654"/>
<keyword evidence="4" id="KW-1185">Reference proteome</keyword>
<dbReference type="InterPro" id="IPR012340">
    <property type="entry name" value="NA-bd_OB-fold"/>
</dbReference>
<dbReference type="Proteomes" id="UP000005225">
    <property type="component" value="Unassembled WGS sequence"/>
</dbReference>
<dbReference type="InParanoid" id="H0XNG3"/>
<evidence type="ECO:0000256" key="1">
    <source>
        <dbReference type="SAM" id="MobiDB-lite"/>
    </source>
</evidence>
<dbReference type="PRINTS" id="PR00050">
    <property type="entry name" value="COLDSHOCK"/>
</dbReference>
<dbReference type="InterPro" id="IPR011129">
    <property type="entry name" value="CSD"/>
</dbReference>
<evidence type="ECO:0000313" key="3">
    <source>
        <dbReference type="Ensembl" id="ENSOGAP00000017654.1"/>
    </source>
</evidence>
<reference evidence="3" key="3">
    <citation type="submission" date="2025-09" db="UniProtKB">
        <authorList>
            <consortium name="Ensembl"/>
        </authorList>
    </citation>
    <scope>IDENTIFICATION</scope>
</reference>
<protein>
    <recommendedName>
        <fullName evidence="2">CSD domain-containing protein</fullName>
    </recommendedName>
</protein>
<proteinExistence type="predicted"/>
<dbReference type="PROSITE" id="PS51857">
    <property type="entry name" value="CSD_2"/>
    <property type="match status" value="1"/>
</dbReference>
<feature type="region of interest" description="Disordered" evidence="1">
    <location>
        <begin position="274"/>
        <end position="307"/>
    </location>
</feature>
<dbReference type="InterPro" id="IPR002059">
    <property type="entry name" value="CSP_DNA-bd"/>
</dbReference>
<reference evidence="4" key="1">
    <citation type="submission" date="2011-03" db="EMBL/GenBank/DDBJ databases">
        <title>Version 3 of the genome sequence of Otolemur garnettii (Bushbaby).</title>
        <authorList>
            <consortium name="The Broad Institute Genome Sequencing Platform"/>
            <person name="Di Palma F."/>
            <person name="Johnson J."/>
            <person name="Lander E.S."/>
            <person name="Lindblad-Toh K."/>
            <person name="Jaffe D.B."/>
            <person name="Gnerre S."/>
            <person name="MacCallum I."/>
            <person name="Przybylski D."/>
            <person name="Ribeiro F.J."/>
            <person name="Burton J.N."/>
            <person name="Walker B.J."/>
            <person name="Sharpe T."/>
            <person name="Hall G."/>
        </authorList>
    </citation>
    <scope>NUCLEOTIDE SEQUENCE [LARGE SCALE GENOMIC DNA]</scope>
</reference>
<feature type="region of interest" description="Disordered" evidence="1">
    <location>
        <begin position="144"/>
        <end position="174"/>
    </location>
</feature>
<dbReference type="eggNOG" id="KOG3070">
    <property type="taxonomic scope" value="Eukaryota"/>
</dbReference>
<dbReference type="InterPro" id="IPR050181">
    <property type="entry name" value="Cold_shock_domain"/>
</dbReference>
<sequence>PSSRPALSTADTKPGTMGNGTGIFGPGSLMSAVPASKDKKIKKKKKDRTVKWFNVKKTSFVNSNHTEGDVFIHQTAINKNNPRKYLHSVRDRETVEFDVAEGERGTEAANVTGPGGIPVQGSKCSANSNYYRCYPHHRCLPHNSQQNYQNSQSRENIEGSEIAPEGQAQEHWPYRRQSFPPYYMQRPYGCRPQYSNPPVQGAVMEGADNQGAGEQGRPNMYQSYRPQFPRASSHQRQHGEEDHHEEDKENKGKKTQGQQPPQCWHCNFNYLCRHSENPKPQDDKETKAADLVAENLSAPKAEQGRLS</sequence>
<feature type="domain" description="CSD" evidence="2">
    <location>
        <begin position="45"/>
        <end position="113"/>
    </location>
</feature>
<dbReference type="GO" id="GO:0003676">
    <property type="term" value="F:nucleic acid binding"/>
    <property type="evidence" value="ECO:0007669"/>
    <property type="project" value="InterPro"/>
</dbReference>
<accession>H0XNG3</accession>
<dbReference type="EMBL" id="AAQR03174816">
    <property type="status" value="NOT_ANNOTATED_CDS"/>
    <property type="molecule type" value="Genomic_DNA"/>
</dbReference>
<feature type="region of interest" description="Disordered" evidence="1">
    <location>
        <begin position="199"/>
        <end position="262"/>
    </location>
</feature>
<organism evidence="3 4">
    <name type="scientific">Otolemur garnettii</name>
    <name type="common">Small-eared galago</name>
    <name type="synonym">Garnett's greater bushbaby</name>
    <dbReference type="NCBI Taxonomy" id="30611"/>
    <lineage>
        <taxon>Eukaryota</taxon>
        <taxon>Metazoa</taxon>
        <taxon>Chordata</taxon>
        <taxon>Craniata</taxon>
        <taxon>Vertebrata</taxon>
        <taxon>Euteleostomi</taxon>
        <taxon>Mammalia</taxon>
        <taxon>Eutheria</taxon>
        <taxon>Euarchontoglires</taxon>
        <taxon>Primates</taxon>
        <taxon>Strepsirrhini</taxon>
        <taxon>Lorisiformes</taxon>
        <taxon>Galagidae</taxon>
        <taxon>Otolemur</taxon>
    </lineage>
</organism>
<evidence type="ECO:0000313" key="4">
    <source>
        <dbReference type="Proteomes" id="UP000005225"/>
    </source>
</evidence>
<dbReference type="PANTHER" id="PTHR11544">
    <property type="entry name" value="COLD SHOCK DOMAIN CONTAINING PROTEINS"/>
    <property type="match status" value="1"/>
</dbReference>
<name>H0XNG3_OTOGA</name>
<dbReference type="Pfam" id="PF00313">
    <property type="entry name" value="CSD"/>
    <property type="match status" value="1"/>
</dbReference>
<feature type="compositionally biased region" description="Low complexity" evidence="1">
    <location>
        <begin position="144"/>
        <end position="153"/>
    </location>
</feature>
<dbReference type="Ensembl" id="ENSOGAT00000028685.1">
    <property type="protein sequence ID" value="ENSOGAP00000017654.1"/>
    <property type="gene ID" value="ENSOGAG00000031268.1"/>
</dbReference>
<dbReference type="GeneTree" id="ENSGT00940000153341"/>